<accession>A0A6C0J5H2</accession>
<evidence type="ECO:0000313" key="1">
    <source>
        <dbReference type="EMBL" id="QHU00929.1"/>
    </source>
</evidence>
<dbReference type="EMBL" id="MN740331">
    <property type="protein sequence ID" value="QHU00929.1"/>
    <property type="molecule type" value="Genomic_DNA"/>
</dbReference>
<reference evidence="1" key="1">
    <citation type="journal article" date="2020" name="Nature">
        <title>Giant virus diversity and host interactions through global metagenomics.</title>
        <authorList>
            <person name="Schulz F."/>
            <person name="Roux S."/>
            <person name="Paez-Espino D."/>
            <person name="Jungbluth S."/>
            <person name="Walsh D.A."/>
            <person name="Denef V.J."/>
            <person name="McMahon K.D."/>
            <person name="Konstantinidis K.T."/>
            <person name="Eloe-Fadrosh E.A."/>
            <person name="Kyrpides N.C."/>
            <person name="Woyke T."/>
        </authorList>
    </citation>
    <scope>NUCLEOTIDE SEQUENCE</scope>
    <source>
        <strain evidence="1">GVMAG-M-3300025860-20</strain>
    </source>
</reference>
<sequence>MTSKIREEEARMMALDIIGFPWNMDKNTNDAIDEVTEILYGTKRTKDSIYTTLFANFYGAVHIHPPHELVEINQNIENICSKYNIPIDLSGNLIVKRIRYV</sequence>
<proteinExistence type="predicted"/>
<organism evidence="1">
    <name type="scientific">viral metagenome</name>
    <dbReference type="NCBI Taxonomy" id="1070528"/>
    <lineage>
        <taxon>unclassified sequences</taxon>
        <taxon>metagenomes</taxon>
        <taxon>organismal metagenomes</taxon>
    </lineage>
</organism>
<protein>
    <submittedName>
        <fullName evidence="1">Uncharacterized protein</fullName>
    </submittedName>
</protein>
<name>A0A6C0J5H2_9ZZZZ</name>
<dbReference type="AlphaFoldDB" id="A0A6C0J5H2"/>